<name>A0A2U9Q0R9_MYCSE</name>
<dbReference type="InterPro" id="IPR001647">
    <property type="entry name" value="HTH_TetR"/>
</dbReference>
<keyword evidence="3" id="KW-0804">Transcription</keyword>
<evidence type="ECO:0000256" key="4">
    <source>
        <dbReference type="PROSITE-ProRule" id="PRU00335"/>
    </source>
</evidence>
<dbReference type="PANTHER" id="PTHR30055">
    <property type="entry name" value="HTH-TYPE TRANSCRIPTIONAL REGULATOR RUTR"/>
    <property type="match status" value="1"/>
</dbReference>
<dbReference type="PANTHER" id="PTHR30055:SF234">
    <property type="entry name" value="HTH-TYPE TRANSCRIPTIONAL REGULATOR BETI"/>
    <property type="match status" value="1"/>
</dbReference>
<organism evidence="7 8">
    <name type="scientific">Mycolicibacterium smegmatis (strain MKD8)</name>
    <name type="common">Mycobacterium smegmatis</name>
    <dbReference type="NCBI Taxonomy" id="1214915"/>
    <lineage>
        <taxon>Bacteria</taxon>
        <taxon>Bacillati</taxon>
        <taxon>Actinomycetota</taxon>
        <taxon>Actinomycetes</taxon>
        <taxon>Mycobacteriales</taxon>
        <taxon>Mycobacteriaceae</taxon>
        <taxon>Mycolicibacterium</taxon>
    </lineage>
</organism>
<dbReference type="PROSITE" id="PS50977">
    <property type="entry name" value="HTH_TETR_2"/>
    <property type="match status" value="1"/>
</dbReference>
<dbReference type="RefSeq" id="WP_003898258.1">
    <property type="nucleotide sequence ID" value="NZ_CP027541.1"/>
</dbReference>
<dbReference type="PRINTS" id="PR00455">
    <property type="entry name" value="HTHTETR"/>
</dbReference>
<keyword evidence="1" id="KW-0805">Transcription regulation</keyword>
<dbReference type="AlphaFoldDB" id="A0A2U9Q0R9"/>
<dbReference type="InterPro" id="IPR049445">
    <property type="entry name" value="TetR_SbtR-like_C"/>
</dbReference>
<evidence type="ECO:0000256" key="5">
    <source>
        <dbReference type="SAM" id="MobiDB-lite"/>
    </source>
</evidence>
<evidence type="ECO:0000313" key="8">
    <source>
        <dbReference type="Proteomes" id="UP000011200"/>
    </source>
</evidence>
<protein>
    <submittedName>
        <fullName evidence="7">TetR-type regulator</fullName>
    </submittedName>
</protein>
<keyword evidence="2 4" id="KW-0238">DNA-binding</keyword>
<dbReference type="PROSITE" id="PS01081">
    <property type="entry name" value="HTH_TETR_1"/>
    <property type="match status" value="1"/>
</dbReference>
<sequence length="219" mass="23246">MTLHGAPAGERAERADSRRKRLRLIAAARSAIAEHGLDVSATDIASQAEVGVGTLYRRFGSKEGLIEAVLVDIIAAAAQTAREALTCEDPAAGLETVLTVLVREQAQNRGLSDFVAGEAASHSADFRRHTETLRQAIEELTRRAQAAGAIRTDVTWRDIAALAQSAAPSSACLGVSNGGEQWRRNLTVLLDGLRPPGVRAMPGTPPHDVESSRTDQQAP</sequence>
<dbReference type="InterPro" id="IPR009057">
    <property type="entry name" value="Homeodomain-like_sf"/>
</dbReference>
<reference evidence="8" key="2">
    <citation type="submission" date="2018-03" db="EMBL/GenBank/DDBJ databases">
        <authorList>
            <person name="Derbyshire K."/>
            <person name="Gray T.A."/>
            <person name="Champion M."/>
        </authorList>
    </citation>
    <scope>NUCLEOTIDE SEQUENCE [LARGE SCALE GENOMIC DNA]</scope>
    <source>
        <strain evidence="8">MKD8</strain>
    </source>
</reference>
<dbReference type="SUPFAM" id="SSF46689">
    <property type="entry name" value="Homeodomain-like"/>
    <property type="match status" value="1"/>
</dbReference>
<dbReference type="Proteomes" id="UP000011200">
    <property type="component" value="Chromosome"/>
</dbReference>
<dbReference type="Pfam" id="PF00440">
    <property type="entry name" value="TetR_N"/>
    <property type="match status" value="1"/>
</dbReference>
<dbReference type="InterPro" id="IPR023772">
    <property type="entry name" value="DNA-bd_HTH_TetR-type_CS"/>
</dbReference>
<proteinExistence type="predicted"/>
<dbReference type="Gene3D" id="1.10.357.10">
    <property type="entry name" value="Tetracycline Repressor, domain 2"/>
    <property type="match status" value="1"/>
</dbReference>
<dbReference type="InterPro" id="IPR050109">
    <property type="entry name" value="HTH-type_TetR-like_transc_reg"/>
</dbReference>
<evidence type="ECO:0000259" key="6">
    <source>
        <dbReference type="PROSITE" id="PS50977"/>
    </source>
</evidence>
<accession>A0A2U9Q0R9</accession>
<evidence type="ECO:0000256" key="3">
    <source>
        <dbReference type="ARBA" id="ARBA00023163"/>
    </source>
</evidence>
<dbReference type="InterPro" id="IPR036271">
    <property type="entry name" value="Tet_transcr_reg_TetR-rel_C_sf"/>
</dbReference>
<dbReference type="SUPFAM" id="SSF48498">
    <property type="entry name" value="Tetracyclin repressor-like, C-terminal domain"/>
    <property type="match status" value="1"/>
</dbReference>
<feature type="domain" description="HTH tetR-type" evidence="6">
    <location>
        <begin position="18"/>
        <end position="77"/>
    </location>
</feature>
<feature type="DNA-binding region" description="H-T-H motif" evidence="4">
    <location>
        <begin position="40"/>
        <end position="59"/>
    </location>
</feature>
<gene>
    <name evidence="7" type="ORF">D806_067190</name>
</gene>
<evidence type="ECO:0000256" key="2">
    <source>
        <dbReference type="ARBA" id="ARBA00023125"/>
    </source>
</evidence>
<dbReference type="GO" id="GO:0000976">
    <property type="term" value="F:transcription cis-regulatory region binding"/>
    <property type="evidence" value="ECO:0007669"/>
    <property type="project" value="TreeGrafter"/>
</dbReference>
<feature type="region of interest" description="Disordered" evidence="5">
    <location>
        <begin position="193"/>
        <end position="219"/>
    </location>
</feature>
<dbReference type="Pfam" id="PF21597">
    <property type="entry name" value="TetR_C_43"/>
    <property type="match status" value="1"/>
</dbReference>
<dbReference type="EMBL" id="CP027541">
    <property type="protein sequence ID" value="AWT57650.1"/>
    <property type="molecule type" value="Genomic_DNA"/>
</dbReference>
<evidence type="ECO:0000256" key="1">
    <source>
        <dbReference type="ARBA" id="ARBA00023015"/>
    </source>
</evidence>
<dbReference type="GO" id="GO:0003700">
    <property type="term" value="F:DNA-binding transcription factor activity"/>
    <property type="evidence" value="ECO:0007669"/>
    <property type="project" value="TreeGrafter"/>
</dbReference>
<evidence type="ECO:0000313" key="7">
    <source>
        <dbReference type="EMBL" id="AWT57650.1"/>
    </source>
</evidence>
<reference evidence="7 8" key="1">
    <citation type="journal article" date="2013" name="Genome Announc.">
        <title>Draft genome sequence of MKD8, a conjugal recipient Mycobacterium smegmatis strain.</title>
        <authorList>
            <person name="Gray T.A."/>
            <person name="Palumbo M.J."/>
            <person name="Derbyshire K.M."/>
        </authorList>
    </citation>
    <scope>NUCLEOTIDE SEQUENCE [LARGE SCALE GENOMIC DNA]</scope>
    <source>
        <strain evidence="7 8">MKD8</strain>
    </source>
</reference>